<dbReference type="EC" id="5.2.1.8" evidence="10"/>
<evidence type="ECO:0000256" key="7">
    <source>
        <dbReference type="ARBA" id="ARBA00023235"/>
    </source>
</evidence>
<reference evidence="12" key="1">
    <citation type="submission" date="2022-08" db="EMBL/GenBank/DDBJ databases">
        <title>Draft genome sequencing of Roseisolibacter agri AW1220.</title>
        <authorList>
            <person name="Tobiishi Y."/>
            <person name="Tonouchi A."/>
        </authorList>
    </citation>
    <scope>NUCLEOTIDE SEQUENCE</scope>
    <source>
        <strain evidence="12">AW1220</strain>
    </source>
</reference>
<dbReference type="Pfam" id="PF00254">
    <property type="entry name" value="FKBP_C"/>
    <property type="match status" value="1"/>
</dbReference>
<comment type="function">
    <text evidence="8">Also involved in hydrogenase metallocenter assembly, probably by participating in the nickel insertion step. This function in hydrogenase biosynthesis requires chaperone activity and the presence of the metal-binding domain, but not PPIase activity.</text>
</comment>
<keyword evidence="5 9" id="KW-0697">Rotamase</keyword>
<keyword evidence="7 9" id="KW-0413">Isomerase</keyword>
<sequence>MSHGSQEAKPGDTVRIHYTGTLRDGSEFDSSRGREPLAFTIGAGDVIPGFDAAVTGMTVGEQKTVTIPAAEAYGAQRPELVVTVPRAQVPPQITPRVGQRLQLGRGDQALMVVVREVGDDTLTLDGNHPLAGEDLTFALELVEVQEAAAAGTSRP</sequence>
<accession>A0AA37V0H8</accession>
<feature type="domain" description="PPIase FKBP-type" evidence="11">
    <location>
        <begin position="11"/>
        <end position="94"/>
    </location>
</feature>
<dbReference type="GO" id="GO:0042026">
    <property type="term" value="P:protein refolding"/>
    <property type="evidence" value="ECO:0007669"/>
    <property type="project" value="UniProtKB-ARBA"/>
</dbReference>
<dbReference type="PROSITE" id="PS50059">
    <property type="entry name" value="FKBP_PPIASE"/>
    <property type="match status" value="1"/>
</dbReference>
<evidence type="ECO:0000256" key="3">
    <source>
        <dbReference type="ARBA" id="ARBA00006577"/>
    </source>
</evidence>
<dbReference type="RefSeq" id="WP_284348967.1">
    <property type="nucleotide sequence ID" value="NZ_BRXS01000002.1"/>
</dbReference>
<dbReference type="GO" id="GO:0003755">
    <property type="term" value="F:peptidyl-prolyl cis-trans isomerase activity"/>
    <property type="evidence" value="ECO:0007669"/>
    <property type="project" value="UniProtKB-UniRule"/>
</dbReference>
<evidence type="ECO:0000256" key="1">
    <source>
        <dbReference type="ARBA" id="ARBA00000971"/>
    </source>
</evidence>
<evidence type="ECO:0000256" key="6">
    <source>
        <dbReference type="ARBA" id="ARBA00023186"/>
    </source>
</evidence>
<comment type="subcellular location">
    <subcellularLocation>
        <location evidence="2">Cytoplasm</location>
    </subcellularLocation>
</comment>
<comment type="catalytic activity">
    <reaction evidence="1 9 10">
        <text>[protein]-peptidylproline (omega=180) = [protein]-peptidylproline (omega=0)</text>
        <dbReference type="Rhea" id="RHEA:16237"/>
        <dbReference type="Rhea" id="RHEA-COMP:10747"/>
        <dbReference type="Rhea" id="RHEA-COMP:10748"/>
        <dbReference type="ChEBI" id="CHEBI:83833"/>
        <dbReference type="ChEBI" id="CHEBI:83834"/>
        <dbReference type="EC" id="5.2.1.8"/>
    </reaction>
</comment>
<evidence type="ECO:0000313" key="13">
    <source>
        <dbReference type="Proteomes" id="UP001161325"/>
    </source>
</evidence>
<comment type="caution">
    <text evidence="12">The sequence shown here is derived from an EMBL/GenBank/DDBJ whole genome shotgun (WGS) entry which is preliminary data.</text>
</comment>
<proteinExistence type="inferred from homology"/>
<dbReference type="AlphaFoldDB" id="A0AA37V0H8"/>
<evidence type="ECO:0000256" key="5">
    <source>
        <dbReference type="ARBA" id="ARBA00023110"/>
    </source>
</evidence>
<evidence type="ECO:0000256" key="2">
    <source>
        <dbReference type="ARBA" id="ARBA00004496"/>
    </source>
</evidence>
<dbReference type="InterPro" id="IPR046357">
    <property type="entry name" value="PPIase_dom_sf"/>
</dbReference>
<keyword evidence="13" id="KW-1185">Reference proteome</keyword>
<dbReference type="PANTHER" id="PTHR47861">
    <property type="entry name" value="FKBP-TYPE PEPTIDYL-PROLYL CIS-TRANS ISOMERASE SLYD"/>
    <property type="match status" value="1"/>
</dbReference>
<dbReference type="Proteomes" id="UP001161325">
    <property type="component" value="Unassembled WGS sequence"/>
</dbReference>
<comment type="similarity">
    <text evidence="3 10">Belongs to the FKBP-type PPIase family.</text>
</comment>
<protein>
    <recommendedName>
        <fullName evidence="10">Peptidyl-prolyl cis-trans isomerase</fullName>
        <ecNumber evidence="10">5.2.1.8</ecNumber>
    </recommendedName>
</protein>
<evidence type="ECO:0000256" key="4">
    <source>
        <dbReference type="ARBA" id="ARBA00022490"/>
    </source>
</evidence>
<evidence type="ECO:0000256" key="9">
    <source>
        <dbReference type="PROSITE-ProRule" id="PRU00277"/>
    </source>
</evidence>
<evidence type="ECO:0000313" key="12">
    <source>
        <dbReference type="EMBL" id="GLC24520.1"/>
    </source>
</evidence>
<dbReference type="Gene3D" id="3.10.50.40">
    <property type="match status" value="1"/>
</dbReference>
<dbReference type="PANTHER" id="PTHR47861:SF3">
    <property type="entry name" value="FKBP-TYPE PEPTIDYL-PROLYL CIS-TRANS ISOMERASE SLYD"/>
    <property type="match status" value="1"/>
</dbReference>
<keyword evidence="4" id="KW-0963">Cytoplasm</keyword>
<name>A0AA37V0H8_9BACT</name>
<dbReference type="SUPFAM" id="SSF54534">
    <property type="entry name" value="FKBP-like"/>
    <property type="match status" value="1"/>
</dbReference>
<gene>
    <name evidence="12" type="ORF">rosag_10330</name>
</gene>
<evidence type="ECO:0000256" key="10">
    <source>
        <dbReference type="RuleBase" id="RU003915"/>
    </source>
</evidence>
<keyword evidence="6" id="KW-0143">Chaperone</keyword>
<organism evidence="12 13">
    <name type="scientific">Roseisolibacter agri</name>
    <dbReference type="NCBI Taxonomy" id="2014610"/>
    <lineage>
        <taxon>Bacteria</taxon>
        <taxon>Pseudomonadati</taxon>
        <taxon>Gemmatimonadota</taxon>
        <taxon>Gemmatimonadia</taxon>
        <taxon>Gemmatimonadales</taxon>
        <taxon>Gemmatimonadaceae</taxon>
        <taxon>Roseisolibacter</taxon>
    </lineage>
</organism>
<dbReference type="GO" id="GO:0005737">
    <property type="term" value="C:cytoplasm"/>
    <property type="evidence" value="ECO:0007669"/>
    <property type="project" value="UniProtKB-SubCell"/>
</dbReference>
<dbReference type="InterPro" id="IPR001179">
    <property type="entry name" value="PPIase_FKBP_dom"/>
</dbReference>
<evidence type="ECO:0000256" key="8">
    <source>
        <dbReference type="ARBA" id="ARBA00037071"/>
    </source>
</evidence>
<dbReference type="EMBL" id="BRXS01000002">
    <property type="protein sequence ID" value="GLC24520.1"/>
    <property type="molecule type" value="Genomic_DNA"/>
</dbReference>
<evidence type="ECO:0000259" key="11">
    <source>
        <dbReference type="PROSITE" id="PS50059"/>
    </source>
</evidence>